<dbReference type="GO" id="GO:0043531">
    <property type="term" value="F:ADP binding"/>
    <property type="evidence" value="ECO:0007669"/>
    <property type="project" value="InterPro"/>
</dbReference>
<dbReference type="PRINTS" id="PR00364">
    <property type="entry name" value="DISEASERSIST"/>
</dbReference>
<dbReference type="SMART" id="SM00530">
    <property type="entry name" value="HTH_XRE"/>
    <property type="match status" value="1"/>
</dbReference>
<keyword evidence="3" id="KW-1185">Reference proteome</keyword>
<dbReference type="SMART" id="SM00028">
    <property type="entry name" value="TPR"/>
    <property type="match status" value="4"/>
</dbReference>
<dbReference type="InterPro" id="IPR001387">
    <property type="entry name" value="Cro/C1-type_HTH"/>
</dbReference>
<dbReference type="InterPro" id="IPR011990">
    <property type="entry name" value="TPR-like_helical_dom_sf"/>
</dbReference>
<dbReference type="Gene3D" id="1.25.40.10">
    <property type="entry name" value="Tetratricopeptide repeat domain"/>
    <property type="match status" value="1"/>
</dbReference>
<dbReference type="Pfam" id="PF13560">
    <property type="entry name" value="HTH_31"/>
    <property type="match status" value="1"/>
</dbReference>
<accession>A0A7W7FSN7</accession>
<sequence length="753" mass="81667">MDKQRAVKAATSTFGVELRAQRVLKGLSLSRLSTLVHYDKGHLSRVERGLTMPTAELARACDEALQADGQLLALHDIEAVRPTAGPRPAQLPGAPTIFVGRSYHLRRITELVGDDQRPGAVAIVAIDGPPGVGKTSLALSWAHQAQDSFPDGVLFADLAGYGPNPNPATPSEILEGFLRALGVEADRIPVEESQRTALYRSLLHQQRVLVVLDNAVDSGQVRPLLPGSETCVVVATSRTRLSGLVITDAAVGITLNPLSPNESIGLIRTIIGDPRADADPQAVASIAHRCAYLPLALRIAAERLVAHPRRAVTELATDLIAEGDRLDVLTAGDDDTLALRAVFSWSYRTLGDKEALLFRQMGLHRGPYLSAEAAAALAGLPVARTRLLLTRLVEAHLVEQLDSGTYRLLGLLRPYAFQLAEETDLLDDSALAVARLVRWYQYSAHAAYRMLTPNCPDLHLAPPGHGIHPLRFASYEEAVAWCEAEQANFAPVLAAGRQGGLNIACWQLAAVLIGYFLLRKPWGTWVATQQIGAEAAQAAGDPLAEAWVRANLGEAHRQQRQLDDAQRHFEFALYLSCHEPAALGHCWALAGMGFLAMDRKQYGEAVNALDKVVGYFGTSGYLYGEATVFAALGDAYRGLGDLDRALYYGGQALELFQVIHDRKSQGDTLIRLARTAGARREFDLAYAYCAEALAAHRECGDRWSEAADLQEKGNLLILSGSDVSGAHKYWRSALEIFEDIDRLKAAEILAILP</sequence>
<evidence type="ECO:0000259" key="1">
    <source>
        <dbReference type="PROSITE" id="PS50943"/>
    </source>
</evidence>
<name>A0A7W7FSN7_9PSEU</name>
<dbReference type="InterPro" id="IPR019734">
    <property type="entry name" value="TPR_rpt"/>
</dbReference>
<dbReference type="CDD" id="cd00093">
    <property type="entry name" value="HTH_XRE"/>
    <property type="match status" value="1"/>
</dbReference>
<dbReference type="InterPro" id="IPR049945">
    <property type="entry name" value="AAA_22"/>
</dbReference>
<dbReference type="Gene3D" id="3.40.50.300">
    <property type="entry name" value="P-loop containing nucleotide triphosphate hydrolases"/>
    <property type="match status" value="1"/>
</dbReference>
<dbReference type="SUPFAM" id="SSF52540">
    <property type="entry name" value="P-loop containing nucleoside triphosphate hydrolases"/>
    <property type="match status" value="1"/>
</dbReference>
<dbReference type="SUPFAM" id="SSF47413">
    <property type="entry name" value="lambda repressor-like DNA-binding domains"/>
    <property type="match status" value="1"/>
</dbReference>
<protein>
    <submittedName>
        <fullName evidence="2">Tetratricopeptide (TPR) repeat protein</fullName>
    </submittedName>
</protein>
<evidence type="ECO:0000313" key="2">
    <source>
        <dbReference type="EMBL" id="MBB4677241.1"/>
    </source>
</evidence>
<reference evidence="2 3" key="1">
    <citation type="submission" date="2020-08" db="EMBL/GenBank/DDBJ databases">
        <title>Sequencing the genomes of 1000 actinobacteria strains.</title>
        <authorList>
            <person name="Klenk H.-P."/>
        </authorList>
    </citation>
    <scope>NUCLEOTIDE SEQUENCE [LARGE SCALE GENOMIC DNA]</scope>
    <source>
        <strain evidence="2 3">DSM 44230</strain>
    </source>
</reference>
<dbReference type="PANTHER" id="PTHR47691">
    <property type="entry name" value="REGULATOR-RELATED"/>
    <property type="match status" value="1"/>
</dbReference>
<dbReference type="GO" id="GO:0003677">
    <property type="term" value="F:DNA binding"/>
    <property type="evidence" value="ECO:0007669"/>
    <property type="project" value="InterPro"/>
</dbReference>
<proteinExistence type="predicted"/>
<evidence type="ECO:0000313" key="3">
    <source>
        <dbReference type="Proteomes" id="UP000533598"/>
    </source>
</evidence>
<gene>
    <name evidence="2" type="ORF">HNR67_003359</name>
</gene>
<dbReference type="RefSeq" id="WP_185003199.1">
    <property type="nucleotide sequence ID" value="NZ_BAAAUI010000050.1"/>
</dbReference>
<dbReference type="AlphaFoldDB" id="A0A7W7FSN7"/>
<feature type="domain" description="HTH cro/C1-type" evidence="1">
    <location>
        <begin position="18"/>
        <end position="72"/>
    </location>
</feature>
<dbReference type="InterPro" id="IPR003593">
    <property type="entry name" value="AAA+_ATPase"/>
</dbReference>
<comment type="caution">
    <text evidence="2">The sequence shown here is derived from an EMBL/GenBank/DDBJ whole genome shotgun (WGS) entry which is preliminary data.</text>
</comment>
<dbReference type="PROSITE" id="PS50943">
    <property type="entry name" value="HTH_CROC1"/>
    <property type="match status" value="1"/>
</dbReference>
<dbReference type="SMART" id="SM00382">
    <property type="entry name" value="AAA"/>
    <property type="match status" value="1"/>
</dbReference>
<dbReference type="Proteomes" id="UP000533598">
    <property type="component" value="Unassembled WGS sequence"/>
</dbReference>
<dbReference type="InterPro" id="IPR027417">
    <property type="entry name" value="P-loop_NTPase"/>
</dbReference>
<dbReference type="Gene3D" id="1.10.260.40">
    <property type="entry name" value="lambda repressor-like DNA-binding domains"/>
    <property type="match status" value="1"/>
</dbReference>
<dbReference type="SUPFAM" id="SSF48452">
    <property type="entry name" value="TPR-like"/>
    <property type="match status" value="1"/>
</dbReference>
<dbReference type="PANTHER" id="PTHR47691:SF3">
    <property type="entry name" value="HTH-TYPE TRANSCRIPTIONAL REGULATOR RV0890C-RELATED"/>
    <property type="match status" value="1"/>
</dbReference>
<dbReference type="InterPro" id="IPR010982">
    <property type="entry name" value="Lambda_DNA-bd_dom_sf"/>
</dbReference>
<dbReference type="Pfam" id="PF13401">
    <property type="entry name" value="AAA_22"/>
    <property type="match status" value="1"/>
</dbReference>
<dbReference type="EMBL" id="JACHMH010000001">
    <property type="protein sequence ID" value="MBB4677241.1"/>
    <property type="molecule type" value="Genomic_DNA"/>
</dbReference>
<organism evidence="2 3">
    <name type="scientific">Crossiella cryophila</name>
    <dbReference type="NCBI Taxonomy" id="43355"/>
    <lineage>
        <taxon>Bacteria</taxon>
        <taxon>Bacillati</taxon>
        <taxon>Actinomycetota</taxon>
        <taxon>Actinomycetes</taxon>
        <taxon>Pseudonocardiales</taxon>
        <taxon>Pseudonocardiaceae</taxon>
        <taxon>Crossiella</taxon>
    </lineage>
</organism>